<reference evidence="2 3" key="1">
    <citation type="submission" date="2022-06" db="EMBL/GenBank/DDBJ databases">
        <title>Sequencing the genomes of 1000 actinobacteria strains.</title>
        <authorList>
            <person name="Klenk H.-P."/>
        </authorList>
    </citation>
    <scope>NUCLEOTIDE SEQUENCE [LARGE SCALE GENOMIC DNA]</scope>
    <source>
        <strain evidence="2 3">DSM 41656</strain>
    </source>
</reference>
<evidence type="ECO:0000256" key="1">
    <source>
        <dbReference type="SAM" id="MobiDB-lite"/>
    </source>
</evidence>
<name>A0ABT1J041_9ACTN</name>
<keyword evidence="3" id="KW-1185">Reference proteome</keyword>
<evidence type="ECO:0000313" key="3">
    <source>
        <dbReference type="Proteomes" id="UP001206483"/>
    </source>
</evidence>
<feature type="region of interest" description="Disordered" evidence="1">
    <location>
        <begin position="1"/>
        <end position="38"/>
    </location>
</feature>
<accession>A0ABT1J041</accession>
<organism evidence="2 3">
    <name type="scientific">Kitasatospora paracochleata</name>
    <dbReference type="NCBI Taxonomy" id="58354"/>
    <lineage>
        <taxon>Bacteria</taxon>
        <taxon>Bacillati</taxon>
        <taxon>Actinomycetota</taxon>
        <taxon>Actinomycetes</taxon>
        <taxon>Kitasatosporales</taxon>
        <taxon>Streptomycetaceae</taxon>
        <taxon>Kitasatospora</taxon>
    </lineage>
</organism>
<dbReference type="InterPro" id="IPR011332">
    <property type="entry name" value="Ribosomal_zn-bd"/>
</dbReference>
<dbReference type="SUPFAM" id="SSF57829">
    <property type="entry name" value="Zn-binding ribosomal proteins"/>
    <property type="match status" value="1"/>
</dbReference>
<protein>
    <submittedName>
        <fullName evidence="2">Uncharacterized protein</fullName>
    </submittedName>
</protein>
<comment type="caution">
    <text evidence="2">The sequence shown here is derived from an EMBL/GenBank/DDBJ whole genome shotgun (WGS) entry which is preliminary data.</text>
</comment>
<dbReference type="Proteomes" id="UP001206483">
    <property type="component" value="Unassembled WGS sequence"/>
</dbReference>
<sequence>MSTSMLEHPARTPAPTHPKLSGPGREPGIVPSEDATPRAGACPVCGFGATCRIMRGRWGCTACGATWSGGYTY</sequence>
<evidence type="ECO:0000313" key="2">
    <source>
        <dbReference type="EMBL" id="MCP2310559.1"/>
    </source>
</evidence>
<proteinExistence type="predicted"/>
<dbReference type="RefSeq" id="WP_253798607.1">
    <property type="nucleotide sequence ID" value="NZ_BAAAUB010000078.1"/>
</dbReference>
<dbReference type="EMBL" id="JAMZDX010000003">
    <property type="protein sequence ID" value="MCP2310559.1"/>
    <property type="molecule type" value="Genomic_DNA"/>
</dbReference>
<gene>
    <name evidence="2" type="ORF">FHR36_003692</name>
</gene>